<dbReference type="InterPro" id="IPR029062">
    <property type="entry name" value="Class_I_gatase-like"/>
</dbReference>
<reference evidence="2 3" key="1">
    <citation type="journal article" date="2012" name="Science">
        <title>Ecological populations of bacteria act as socially cohesive units of antibiotic production and resistance.</title>
        <authorList>
            <person name="Cordero O.X."/>
            <person name="Wildschutte H."/>
            <person name="Kirkup B."/>
            <person name="Proehl S."/>
            <person name="Ngo L."/>
            <person name="Hussain F."/>
            <person name="Le Roux F."/>
            <person name="Mincer T."/>
            <person name="Polz M.F."/>
        </authorList>
    </citation>
    <scope>NUCLEOTIDE SEQUENCE [LARGE SCALE GENOMIC DNA]</scope>
    <source>
        <strain evidence="2 3">FF-454</strain>
    </source>
</reference>
<dbReference type="PANTHER" id="PTHR42695">
    <property type="entry name" value="GLUTAMINE AMIDOTRANSFERASE YLR126C-RELATED"/>
    <property type="match status" value="1"/>
</dbReference>
<protein>
    <submittedName>
        <fullName evidence="2">Glutamine amidotransferase</fullName>
    </submittedName>
</protein>
<evidence type="ECO:0000313" key="3">
    <source>
        <dbReference type="Proteomes" id="UP000095039"/>
    </source>
</evidence>
<dbReference type="Pfam" id="PF00117">
    <property type="entry name" value="GATase"/>
    <property type="match status" value="1"/>
</dbReference>
<dbReference type="EMBL" id="AJWN02000014">
    <property type="protein sequence ID" value="OEE63786.1"/>
    <property type="molecule type" value="Genomic_DNA"/>
</dbReference>
<accession>A0A1E5CE53</accession>
<keyword evidence="3" id="KW-1185">Reference proteome</keyword>
<proteinExistence type="predicted"/>
<organism evidence="2 3">
    <name type="scientific">Enterovibrio norvegicus FF-454</name>
    <dbReference type="NCBI Taxonomy" id="1185651"/>
    <lineage>
        <taxon>Bacteria</taxon>
        <taxon>Pseudomonadati</taxon>
        <taxon>Pseudomonadota</taxon>
        <taxon>Gammaproteobacteria</taxon>
        <taxon>Vibrionales</taxon>
        <taxon>Vibrionaceae</taxon>
        <taxon>Enterovibrio</taxon>
    </lineage>
</organism>
<dbReference type="RefSeq" id="WP_016958063.1">
    <property type="nucleotide sequence ID" value="NZ_AJWN02000014.1"/>
</dbReference>
<dbReference type="Proteomes" id="UP000095039">
    <property type="component" value="Unassembled WGS sequence"/>
</dbReference>
<dbReference type="GO" id="GO:0005829">
    <property type="term" value="C:cytosol"/>
    <property type="evidence" value="ECO:0007669"/>
    <property type="project" value="TreeGrafter"/>
</dbReference>
<dbReference type="GO" id="GO:0016740">
    <property type="term" value="F:transferase activity"/>
    <property type="evidence" value="ECO:0007669"/>
    <property type="project" value="UniProtKB-KW"/>
</dbReference>
<dbReference type="InterPro" id="IPR017926">
    <property type="entry name" value="GATASE"/>
</dbReference>
<keyword evidence="2" id="KW-0315">Glutamine amidotransferase</keyword>
<name>A0A1E5CE53_9GAMM</name>
<dbReference type="Gene3D" id="3.40.50.880">
    <property type="match status" value="1"/>
</dbReference>
<sequence length="240" mass="27074">MKLGILLCDDHYPESIPTYGHYDDAFKRLFQDSAINSYSTFRCFEEEYPNSPDDCDIWLVTGSKWGVYDPDSWIKAVSEFVRRCDEAKRPLLGVCFGHQLIHQALGGRADKSNKGWGMGVYPIESMNRDQGSMSSRPTALNLIACHQDQVQSPAPDFSVIAGSTFCPFAITAKENHILTMQCHPEFTPDFLIQLVERLREKAGDKVVDNAIRSIKEHGGGDRDYVIASMFAFVEHQTLEQ</sequence>
<comment type="caution">
    <text evidence="2">The sequence shown here is derived from an EMBL/GenBank/DDBJ whole genome shotgun (WGS) entry which is preliminary data.</text>
</comment>
<feature type="domain" description="Glutamine amidotransferase" evidence="1">
    <location>
        <begin position="66"/>
        <end position="188"/>
    </location>
</feature>
<dbReference type="PANTHER" id="PTHR42695:SF5">
    <property type="entry name" value="GLUTAMINE AMIDOTRANSFERASE YLR126C-RELATED"/>
    <property type="match status" value="1"/>
</dbReference>
<gene>
    <name evidence="2" type="ORF">A1OK_18430</name>
</gene>
<dbReference type="CDD" id="cd01741">
    <property type="entry name" value="GATase1_1"/>
    <property type="match status" value="1"/>
</dbReference>
<dbReference type="PROSITE" id="PS51273">
    <property type="entry name" value="GATASE_TYPE_1"/>
    <property type="match status" value="1"/>
</dbReference>
<dbReference type="InterPro" id="IPR044992">
    <property type="entry name" value="ChyE-like"/>
</dbReference>
<dbReference type="SUPFAM" id="SSF52317">
    <property type="entry name" value="Class I glutamine amidotransferase-like"/>
    <property type="match status" value="1"/>
</dbReference>
<evidence type="ECO:0000313" key="2">
    <source>
        <dbReference type="EMBL" id="OEE63786.1"/>
    </source>
</evidence>
<dbReference type="AlphaFoldDB" id="A0A1E5CE53"/>
<evidence type="ECO:0000259" key="1">
    <source>
        <dbReference type="Pfam" id="PF00117"/>
    </source>
</evidence>